<evidence type="ECO:0000313" key="4">
    <source>
        <dbReference type="EMBL" id="WCO67433.1"/>
    </source>
</evidence>
<protein>
    <submittedName>
        <fullName evidence="5">IS110 family transposase</fullName>
    </submittedName>
</protein>
<organism evidence="5 7">
    <name type="scientific">Iamia majanohamensis</name>
    <dbReference type="NCBI Taxonomy" id="467976"/>
    <lineage>
        <taxon>Bacteria</taxon>
        <taxon>Bacillati</taxon>
        <taxon>Actinomycetota</taxon>
        <taxon>Acidimicrobiia</taxon>
        <taxon>Acidimicrobiales</taxon>
        <taxon>Iamiaceae</taxon>
        <taxon>Iamia</taxon>
    </lineage>
</organism>
<evidence type="ECO:0000313" key="6">
    <source>
        <dbReference type="EMBL" id="WCO67796.1"/>
    </source>
</evidence>
<evidence type="ECO:0000313" key="7">
    <source>
        <dbReference type="Proteomes" id="UP001216390"/>
    </source>
</evidence>
<dbReference type="GO" id="GO:0003677">
    <property type="term" value="F:DNA binding"/>
    <property type="evidence" value="ECO:0007669"/>
    <property type="project" value="InterPro"/>
</dbReference>
<keyword evidence="7" id="KW-1185">Reference proteome</keyword>
<gene>
    <name evidence="4" type="ORF">PO878_01705</name>
    <name evidence="5" type="ORF">PO878_03345</name>
    <name evidence="6" type="ORF">PO878_03540</name>
</gene>
<dbReference type="KEGG" id="ima:PO878_01705"/>
<dbReference type="InterPro" id="IPR047650">
    <property type="entry name" value="Transpos_IS110"/>
</dbReference>
<feature type="domain" description="Transposase IS116/IS110/IS902 C-terminal" evidence="3">
    <location>
        <begin position="234"/>
        <end position="315"/>
    </location>
</feature>
<sequence>MTTIADATVLVTVGVDTHADAHVAAVLDERGVLVGTRSFPSTRAGHGQLVIWAAGFGRPEAFGVEGTGAWGAGLARHLGALGYVVVEVDRPDRTDRYHRGKTDVFDAEAAARAVQSGRATTVPKARNGLVEAIRVLRVARGSAVGDRAGAINRLKSLVSTAPDDLRDRLRNLDNQTLVRICAGFRPCGVTDPLNATKHALRSLARRITQLTDEIDDLDAQLEPLVTAAAPPALLERVGVGIDVAGQLLVTAGDNPDRLHSPGAFAMLCGVAPIPVASGKTSTHRLNRGGDRAANAAIYRIALCRMRWDPDTQAYIAKKIAEGKTKRGAIRCLKHHISREIYKDLRPPTCHP</sequence>
<dbReference type="InterPro" id="IPR003346">
    <property type="entry name" value="Transposase_20"/>
</dbReference>
<dbReference type="Proteomes" id="UP001216390">
    <property type="component" value="Chromosome"/>
</dbReference>
<dbReference type="InterPro" id="IPR002525">
    <property type="entry name" value="Transp_IS110-like_N"/>
</dbReference>
<dbReference type="KEGG" id="ima:PO878_03540"/>
<feature type="coiled-coil region" evidence="1">
    <location>
        <begin position="193"/>
        <end position="220"/>
    </location>
</feature>
<dbReference type="GO" id="GO:0006313">
    <property type="term" value="P:DNA transposition"/>
    <property type="evidence" value="ECO:0007669"/>
    <property type="project" value="InterPro"/>
</dbReference>
<dbReference type="EMBL" id="CP116942">
    <property type="protein sequence ID" value="WCO67758.1"/>
    <property type="molecule type" value="Genomic_DNA"/>
</dbReference>
<evidence type="ECO:0000259" key="2">
    <source>
        <dbReference type="Pfam" id="PF01548"/>
    </source>
</evidence>
<dbReference type="Pfam" id="PF02371">
    <property type="entry name" value="Transposase_20"/>
    <property type="match status" value="1"/>
</dbReference>
<dbReference type="EMBL" id="CP116942">
    <property type="protein sequence ID" value="WCO67433.1"/>
    <property type="molecule type" value="Genomic_DNA"/>
</dbReference>
<dbReference type="AlphaFoldDB" id="A0AAE9YAW3"/>
<proteinExistence type="predicted"/>
<keyword evidence="1" id="KW-0175">Coiled coil</keyword>
<name>A0AAE9YAW3_9ACTN</name>
<dbReference type="RefSeq" id="WP_272736954.1">
    <property type="nucleotide sequence ID" value="NZ_CP116942.1"/>
</dbReference>
<dbReference type="Pfam" id="PF01548">
    <property type="entry name" value="DEDD_Tnp_IS110"/>
    <property type="match status" value="1"/>
</dbReference>
<dbReference type="KEGG" id="ima:PO878_03345"/>
<dbReference type="EMBL" id="CP116942">
    <property type="protein sequence ID" value="WCO67796.1"/>
    <property type="molecule type" value="Genomic_DNA"/>
</dbReference>
<dbReference type="PANTHER" id="PTHR33055">
    <property type="entry name" value="TRANSPOSASE FOR INSERTION SEQUENCE ELEMENT IS1111A"/>
    <property type="match status" value="1"/>
</dbReference>
<evidence type="ECO:0000259" key="3">
    <source>
        <dbReference type="Pfam" id="PF02371"/>
    </source>
</evidence>
<accession>A0AAE9YAW3</accession>
<evidence type="ECO:0000256" key="1">
    <source>
        <dbReference type="SAM" id="Coils"/>
    </source>
</evidence>
<dbReference type="GO" id="GO:0004803">
    <property type="term" value="F:transposase activity"/>
    <property type="evidence" value="ECO:0007669"/>
    <property type="project" value="InterPro"/>
</dbReference>
<dbReference type="PANTHER" id="PTHR33055:SF16">
    <property type="entry name" value="TRANSPOSASE FOR INSERTION SEQUENCE ELEMENT IS1547"/>
    <property type="match status" value="1"/>
</dbReference>
<evidence type="ECO:0000313" key="5">
    <source>
        <dbReference type="EMBL" id="WCO67758.1"/>
    </source>
</evidence>
<dbReference type="NCBIfam" id="NF033542">
    <property type="entry name" value="transpos_IS110"/>
    <property type="match status" value="1"/>
</dbReference>
<reference evidence="5" key="1">
    <citation type="submission" date="2023-01" db="EMBL/GenBank/DDBJ databases">
        <title>The diversity of Class Acidimicrobiia in South China Sea sediment environments and the proposal of Iamia marina sp. nov., a novel species of the genus Iamia.</title>
        <authorList>
            <person name="He Y."/>
            <person name="Tian X."/>
        </authorList>
    </citation>
    <scope>NUCLEOTIDE SEQUENCE</scope>
    <source>
        <strain evidence="5">DSM 19957</strain>
    </source>
</reference>
<feature type="domain" description="Transposase IS110-like N-terminal" evidence="2">
    <location>
        <begin position="13"/>
        <end position="158"/>
    </location>
</feature>